<dbReference type="Gene3D" id="1.10.10.10">
    <property type="entry name" value="Winged helix-like DNA-binding domain superfamily/Winged helix DNA-binding domain"/>
    <property type="match status" value="1"/>
</dbReference>
<evidence type="ECO:0000256" key="1">
    <source>
        <dbReference type="ARBA" id="ARBA00010641"/>
    </source>
</evidence>
<dbReference type="InterPro" id="IPR039425">
    <property type="entry name" value="RNA_pol_sigma-70-like"/>
</dbReference>
<dbReference type="GO" id="GO:0003677">
    <property type="term" value="F:DNA binding"/>
    <property type="evidence" value="ECO:0007669"/>
    <property type="project" value="UniProtKB-KW"/>
</dbReference>
<dbReference type="NCBIfam" id="TIGR02937">
    <property type="entry name" value="sigma70-ECF"/>
    <property type="match status" value="1"/>
</dbReference>
<comment type="similarity">
    <text evidence="1 6">Belongs to the sigma-70 factor family. ECF subfamily.</text>
</comment>
<evidence type="ECO:0000256" key="5">
    <source>
        <dbReference type="ARBA" id="ARBA00023163"/>
    </source>
</evidence>
<dbReference type="InterPro" id="IPR036388">
    <property type="entry name" value="WH-like_DNA-bd_sf"/>
</dbReference>
<dbReference type="InterPro" id="IPR013325">
    <property type="entry name" value="RNA_pol_sigma_r2"/>
</dbReference>
<evidence type="ECO:0000313" key="9">
    <source>
        <dbReference type="EMBL" id="TKD04547.1"/>
    </source>
</evidence>
<keyword evidence="10" id="KW-1185">Reference proteome</keyword>
<sequence length="234" mass="25666">MAFFFSKKPASVAQDLSFSGAGDGAPGVDNFEVELLGHLDTLYAVSCRMTRSTTEAEDLVQDTVVKAMRARDQFEPGTNLKAWLLRILTNTFINRYRRGGLERDILEGPDVESLTDGWIGATTMRGMRDPETAALAPLVEAEVQRALDDLPPEFRVAVVLSDIEELSYKEIAEAMGTPIGTVMSRLHRGRKLLQKTLRDHAVALGIVSEGSSNKADQAPTDLAAYRKRKRSAAV</sequence>
<dbReference type="GO" id="GO:0016987">
    <property type="term" value="F:sigma factor activity"/>
    <property type="evidence" value="ECO:0007669"/>
    <property type="project" value="UniProtKB-KW"/>
</dbReference>
<dbReference type="RefSeq" id="WP_136931272.1">
    <property type="nucleotide sequence ID" value="NZ_SSMQ01000024.1"/>
</dbReference>
<accession>A0A4U1J976</accession>
<keyword evidence="2 6" id="KW-0805">Transcription regulation</keyword>
<feature type="domain" description="RNA polymerase sigma-70 region 2" evidence="7">
    <location>
        <begin position="38"/>
        <end position="98"/>
    </location>
</feature>
<keyword evidence="5 6" id="KW-0804">Transcription</keyword>
<evidence type="ECO:0000256" key="3">
    <source>
        <dbReference type="ARBA" id="ARBA00023082"/>
    </source>
</evidence>
<dbReference type="InterPro" id="IPR013324">
    <property type="entry name" value="RNA_pol_sigma_r3/r4-like"/>
</dbReference>
<feature type="domain" description="RNA polymerase sigma factor 70 region 4 type 2" evidence="8">
    <location>
        <begin position="142"/>
        <end position="193"/>
    </location>
</feature>
<dbReference type="InterPro" id="IPR014284">
    <property type="entry name" value="RNA_pol_sigma-70_dom"/>
</dbReference>
<evidence type="ECO:0000259" key="7">
    <source>
        <dbReference type="Pfam" id="PF04542"/>
    </source>
</evidence>
<dbReference type="Proteomes" id="UP000309215">
    <property type="component" value="Unassembled WGS sequence"/>
</dbReference>
<dbReference type="GO" id="GO:0006352">
    <property type="term" value="P:DNA-templated transcription initiation"/>
    <property type="evidence" value="ECO:0007669"/>
    <property type="project" value="InterPro"/>
</dbReference>
<protein>
    <recommendedName>
        <fullName evidence="6">RNA polymerase sigma factor</fullName>
    </recommendedName>
</protein>
<proteinExistence type="inferred from homology"/>
<dbReference type="Pfam" id="PF08281">
    <property type="entry name" value="Sigma70_r4_2"/>
    <property type="match status" value="1"/>
</dbReference>
<evidence type="ECO:0000256" key="6">
    <source>
        <dbReference type="RuleBase" id="RU000716"/>
    </source>
</evidence>
<dbReference type="AlphaFoldDB" id="A0A4U1J976"/>
<evidence type="ECO:0000256" key="4">
    <source>
        <dbReference type="ARBA" id="ARBA00023125"/>
    </source>
</evidence>
<dbReference type="PROSITE" id="PS01063">
    <property type="entry name" value="SIGMA70_ECF"/>
    <property type="match status" value="1"/>
</dbReference>
<evidence type="ECO:0000256" key="2">
    <source>
        <dbReference type="ARBA" id="ARBA00023015"/>
    </source>
</evidence>
<evidence type="ECO:0000259" key="8">
    <source>
        <dbReference type="Pfam" id="PF08281"/>
    </source>
</evidence>
<organism evidence="9 10">
    <name type="scientific">Polyangium fumosum</name>
    <dbReference type="NCBI Taxonomy" id="889272"/>
    <lineage>
        <taxon>Bacteria</taxon>
        <taxon>Pseudomonadati</taxon>
        <taxon>Myxococcota</taxon>
        <taxon>Polyangia</taxon>
        <taxon>Polyangiales</taxon>
        <taxon>Polyangiaceae</taxon>
        <taxon>Polyangium</taxon>
    </lineage>
</organism>
<name>A0A4U1J976_9BACT</name>
<dbReference type="OrthoDB" id="9803470at2"/>
<evidence type="ECO:0000313" key="10">
    <source>
        <dbReference type="Proteomes" id="UP000309215"/>
    </source>
</evidence>
<dbReference type="PANTHER" id="PTHR43133:SF59">
    <property type="entry name" value="ECF RNA POLYMERASE SIGMA FACTOR SIGR"/>
    <property type="match status" value="1"/>
</dbReference>
<dbReference type="Gene3D" id="1.10.1740.10">
    <property type="match status" value="1"/>
</dbReference>
<dbReference type="InterPro" id="IPR013249">
    <property type="entry name" value="RNA_pol_sigma70_r4_t2"/>
</dbReference>
<dbReference type="InterPro" id="IPR007627">
    <property type="entry name" value="RNA_pol_sigma70_r2"/>
</dbReference>
<dbReference type="EMBL" id="SSMQ01000024">
    <property type="protein sequence ID" value="TKD04547.1"/>
    <property type="molecule type" value="Genomic_DNA"/>
</dbReference>
<keyword evidence="3 6" id="KW-0731">Sigma factor</keyword>
<dbReference type="SUPFAM" id="SSF88659">
    <property type="entry name" value="Sigma3 and sigma4 domains of RNA polymerase sigma factors"/>
    <property type="match status" value="1"/>
</dbReference>
<keyword evidence="4 6" id="KW-0238">DNA-binding</keyword>
<dbReference type="SUPFAM" id="SSF88946">
    <property type="entry name" value="Sigma2 domain of RNA polymerase sigma factors"/>
    <property type="match status" value="1"/>
</dbReference>
<gene>
    <name evidence="9" type="ORF">E8A74_23365</name>
</gene>
<reference evidence="9 10" key="1">
    <citation type="submission" date="2019-04" db="EMBL/GenBank/DDBJ databases">
        <authorList>
            <person name="Li Y."/>
            <person name="Wang J."/>
        </authorList>
    </citation>
    <scope>NUCLEOTIDE SEQUENCE [LARGE SCALE GENOMIC DNA]</scope>
    <source>
        <strain evidence="9 10">DSM 14668</strain>
    </source>
</reference>
<dbReference type="Pfam" id="PF04542">
    <property type="entry name" value="Sigma70_r2"/>
    <property type="match status" value="1"/>
</dbReference>
<dbReference type="PANTHER" id="PTHR43133">
    <property type="entry name" value="RNA POLYMERASE ECF-TYPE SIGMA FACTO"/>
    <property type="match status" value="1"/>
</dbReference>
<dbReference type="CDD" id="cd06171">
    <property type="entry name" value="Sigma70_r4"/>
    <property type="match status" value="1"/>
</dbReference>
<dbReference type="InterPro" id="IPR000838">
    <property type="entry name" value="RNA_pol_sigma70_ECF_CS"/>
</dbReference>
<comment type="caution">
    <text evidence="9">The sequence shown here is derived from an EMBL/GenBank/DDBJ whole genome shotgun (WGS) entry which is preliminary data.</text>
</comment>